<dbReference type="PANTHER" id="PTHR16776">
    <property type="entry name" value="EXTRACELLULAR MATRIX PROTEIN 1"/>
    <property type="match status" value="1"/>
</dbReference>
<dbReference type="GeneID" id="108429013"/>
<proteinExistence type="predicted"/>
<dbReference type="GO" id="GO:0005615">
    <property type="term" value="C:extracellular space"/>
    <property type="evidence" value="ECO:0007669"/>
    <property type="project" value="InterPro"/>
</dbReference>
<dbReference type="SUPFAM" id="SSF48552">
    <property type="entry name" value="Serum albumin-like"/>
    <property type="match status" value="2"/>
</dbReference>
<evidence type="ECO:0000256" key="4">
    <source>
        <dbReference type="SAM" id="SignalP"/>
    </source>
</evidence>
<dbReference type="Pfam" id="PF05782">
    <property type="entry name" value="ECM1"/>
    <property type="match status" value="2"/>
</dbReference>
<dbReference type="Gene3D" id="1.10.246.10">
    <property type="match status" value="3"/>
</dbReference>
<protein>
    <recommendedName>
        <fullName evidence="7">Extracellular matrix protein 1b</fullName>
    </recommendedName>
</protein>
<dbReference type="InterPro" id="IPR008605">
    <property type="entry name" value="ECM1"/>
</dbReference>
<evidence type="ECO:0000313" key="6">
    <source>
        <dbReference type="Proteomes" id="UP001501920"/>
    </source>
</evidence>
<feature type="chain" id="PRO_5017211641" description="Extracellular matrix protein 1b" evidence="4">
    <location>
        <begin position="19"/>
        <end position="457"/>
    </location>
</feature>
<dbReference type="RefSeq" id="XP_017555946.1">
    <property type="nucleotide sequence ID" value="XM_017700457.2"/>
</dbReference>
<keyword evidence="2" id="KW-0964">Secreted</keyword>
<sequence length="457" mass="52704">MGSVQRYVLLLVVFVVRAEDDFTELDEYKLMQKEVLPDISLIERDALRPGHSLFSPRSMGPPQIPFPLARPQPNNVQAICRYGNQRPRYPKETLPQNGYGYLVRQAKAVNQLESWFPVCCSHGTENEELLLCCTEQAWKMSLSAFCDEEFTIKTSHFHCCKKKGSHRWKCFENDAPNKSYEPSGQGLYADIPSMTMDFKFNPDNCQKTRSQMVPRAVRERMTSVLNSYFPPGCPKSGNIGSICAYRKQRRQYFSTCLPRNGYLSPANEVKAIYELEKGFNQCCKQKKGRQACAERKWKTMVDDFCMNKNVDGSQLACCEKDERKEKYDCFAYAAPNPDYILNNDSLSVLQARPTLDMFCDMYLSYHRTQRMLDHGLEMFAGKLAQQCCHLVEERNTACLHTQLDNIVDDVCDDQFMRSMICCMGNPMNRSKCVTKYILRRLANELNYKSQKKCPILS</sequence>
<evidence type="ECO:0000256" key="2">
    <source>
        <dbReference type="ARBA" id="ARBA00022525"/>
    </source>
</evidence>
<reference evidence="5 6" key="1">
    <citation type="submission" date="2020-10" db="EMBL/GenBank/DDBJ databases">
        <title>Pygocentrus nattereri (red-bellied piranha) genome, fPygNat1, primary haplotype.</title>
        <authorList>
            <person name="Myers G."/>
            <person name="Meyer A."/>
            <person name="Karagic N."/>
            <person name="Pippel M."/>
            <person name="Winkler S."/>
            <person name="Tracey A."/>
            <person name="Wood J."/>
            <person name="Formenti G."/>
            <person name="Howe K."/>
            <person name="Fedrigo O."/>
            <person name="Jarvis E.D."/>
        </authorList>
    </citation>
    <scope>NUCLEOTIDE SEQUENCE [LARGE SCALE GENOMIC DNA]</scope>
</reference>
<keyword evidence="4" id="KW-0732">Signal</keyword>
<evidence type="ECO:0000256" key="1">
    <source>
        <dbReference type="ARBA" id="ARBA00004613"/>
    </source>
</evidence>
<dbReference type="InterPro" id="IPR020858">
    <property type="entry name" value="Serum_albumin-like"/>
</dbReference>
<dbReference type="Proteomes" id="UP001501920">
    <property type="component" value="Chromosome 3"/>
</dbReference>
<dbReference type="OrthoDB" id="9889855at2759"/>
<dbReference type="PANTHER" id="PTHR16776:SF3">
    <property type="entry name" value="EXTRACELLULAR MATRIX PROTEIN 1"/>
    <property type="match status" value="1"/>
</dbReference>
<evidence type="ECO:0000313" key="5">
    <source>
        <dbReference type="Ensembl" id="ENSPNAP00000032509.1"/>
    </source>
</evidence>
<name>A0A3B4EB33_PYGNA</name>
<dbReference type="OMA" id="CCRCRSH"/>
<dbReference type="Ensembl" id="ENSPNAT00000022496.2">
    <property type="protein sequence ID" value="ENSPNAP00000032509.1"/>
    <property type="gene ID" value="ENSPNAG00000020500.2"/>
</dbReference>
<reference evidence="5" key="2">
    <citation type="submission" date="2025-08" db="UniProtKB">
        <authorList>
            <consortium name="Ensembl"/>
        </authorList>
    </citation>
    <scope>IDENTIFICATION</scope>
</reference>
<evidence type="ECO:0000256" key="3">
    <source>
        <dbReference type="ARBA" id="ARBA00022737"/>
    </source>
</evidence>
<evidence type="ECO:0008006" key="7">
    <source>
        <dbReference type="Google" id="ProtNLM"/>
    </source>
</evidence>
<accession>A0A3B4EB33</accession>
<dbReference type="GO" id="GO:0007165">
    <property type="term" value="P:signal transduction"/>
    <property type="evidence" value="ECO:0007669"/>
    <property type="project" value="InterPro"/>
</dbReference>
<dbReference type="GeneTree" id="ENSGT00390000006215"/>
<feature type="signal peptide" evidence="4">
    <location>
        <begin position="1"/>
        <end position="18"/>
    </location>
</feature>
<dbReference type="GO" id="GO:0030500">
    <property type="term" value="P:regulation of bone mineralization"/>
    <property type="evidence" value="ECO:0007669"/>
    <property type="project" value="TreeGrafter"/>
</dbReference>
<comment type="subcellular location">
    <subcellularLocation>
        <location evidence="1">Secreted</location>
    </subcellularLocation>
</comment>
<keyword evidence="6" id="KW-1185">Reference proteome</keyword>
<reference evidence="5" key="3">
    <citation type="submission" date="2025-09" db="UniProtKB">
        <authorList>
            <consortium name="Ensembl"/>
        </authorList>
    </citation>
    <scope>IDENTIFICATION</scope>
</reference>
<dbReference type="CTD" id="100332249"/>
<dbReference type="AlphaFoldDB" id="A0A3B4EB33"/>
<keyword evidence="3" id="KW-0677">Repeat</keyword>
<organism evidence="5 6">
    <name type="scientific">Pygocentrus nattereri</name>
    <name type="common">Red-bellied piranha</name>
    <dbReference type="NCBI Taxonomy" id="42514"/>
    <lineage>
        <taxon>Eukaryota</taxon>
        <taxon>Metazoa</taxon>
        <taxon>Chordata</taxon>
        <taxon>Craniata</taxon>
        <taxon>Vertebrata</taxon>
        <taxon>Euteleostomi</taxon>
        <taxon>Actinopterygii</taxon>
        <taxon>Neopterygii</taxon>
        <taxon>Teleostei</taxon>
        <taxon>Ostariophysi</taxon>
        <taxon>Characiformes</taxon>
        <taxon>Characoidei</taxon>
        <taxon>Pygocentrus</taxon>
    </lineage>
</organism>